<feature type="region of interest" description="Disordered" evidence="1">
    <location>
        <begin position="17"/>
        <end position="54"/>
    </location>
</feature>
<organism evidence="2 3">
    <name type="scientific">Symbiodinium necroappetens</name>
    <dbReference type="NCBI Taxonomy" id="1628268"/>
    <lineage>
        <taxon>Eukaryota</taxon>
        <taxon>Sar</taxon>
        <taxon>Alveolata</taxon>
        <taxon>Dinophyceae</taxon>
        <taxon>Suessiales</taxon>
        <taxon>Symbiodiniaceae</taxon>
        <taxon>Symbiodinium</taxon>
    </lineage>
</organism>
<dbReference type="AlphaFoldDB" id="A0A812JR65"/>
<reference evidence="2" key="1">
    <citation type="submission" date="2021-02" db="EMBL/GenBank/DDBJ databases">
        <authorList>
            <person name="Dougan E. K."/>
            <person name="Rhodes N."/>
            <person name="Thang M."/>
            <person name="Chan C."/>
        </authorList>
    </citation>
    <scope>NUCLEOTIDE SEQUENCE</scope>
</reference>
<dbReference type="EMBL" id="CAJNJA010006586">
    <property type="protein sequence ID" value="CAE7212487.1"/>
    <property type="molecule type" value="Genomic_DNA"/>
</dbReference>
<keyword evidence="3" id="KW-1185">Reference proteome</keyword>
<accession>A0A812JR65</accession>
<comment type="caution">
    <text evidence="2">The sequence shown here is derived from an EMBL/GenBank/DDBJ whole genome shotgun (WGS) entry which is preliminary data.</text>
</comment>
<name>A0A812JR65_9DINO</name>
<evidence type="ECO:0000256" key="1">
    <source>
        <dbReference type="SAM" id="MobiDB-lite"/>
    </source>
</evidence>
<gene>
    <name evidence="2" type="ORF">SNEC2469_LOCUS2234</name>
</gene>
<feature type="region of interest" description="Disordered" evidence="1">
    <location>
        <begin position="168"/>
        <end position="190"/>
    </location>
</feature>
<sequence>MTWTRIAASYVRKNRELPPTAENQFRVTGKDEQAEAAVPDDAKHSPDSRRRGKSSLPAFVPWWRQAGRQAACWPSILLGPASGEDGRLQAFQQAADANSLQLQVEALHAAAGLRRLGASCQLWPPGAGMIDARVVSEMQQNVASYALEGVCGPHDFIVTLVLQRKEERKAEEDDSAKKDGRKAEDDEDESTKRVVVVGTRFFLRALSDQGHEAMERAAKDAGGSSRSFDSRQSLLEFFERLSRRHAANASRVWASN</sequence>
<evidence type="ECO:0000313" key="3">
    <source>
        <dbReference type="Proteomes" id="UP000601435"/>
    </source>
</evidence>
<feature type="compositionally biased region" description="Basic and acidic residues" evidence="1">
    <location>
        <begin position="40"/>
        <end position="49"/>
    </location>
</feature>
<evidence type="ECO:0000313" key="2">
    <source>
        <dbReference type="EMBL" id="CAE7212487.1"/>
    </source>
</evidence>
<dbReference type="OrthoDB" id="444224at2759"/>
<protein>
    <submittedName>
        <fullName evidence="2">Uncharacterized protein</fullName>
    </submittedName>
</protein>
<dbReference type="Proteomes" id="UP000601435">
    <property type="component" value="Unassembled WGS sequence"/>
</dbReference>
<feature type="compositionally biased region" description="Basic and acidic residues" evidence="1">
    <location>
        <begin position="168"/>
        <end position="184"/>
    </location>
</feature>
<proteinExistence type="predicted"/>